<accession>A0A8S8XFI4</accession>
<protein>
    <recommendedName>
        <fullName evidence="3">GxxExxY protein</fullName>
    </recommendedName>
</protein>
<evidence type="ECO:0000313" key="1">
    <source>
        <dbReference type="EMBL" id="GIL39895.1"/>
    </source>
</evidence>
<dbReference type="EMBL" id="BOPV01000001">
    <property type="protein sequence ID" value="GIL39895.1"/>
    <property type="molecule type" value="Genomic_DNA"/>
</dbReference>
<name>A0A8S8XFI4_9PROT</name>
<dbReference type="NCBIfam" id="TIGR04256">
    <property type="entry name" value="GxxExxY"/>
    <property type="match status" value="1"/>
</dbReference>
<organism evidence="1 2">
    <name type="scientific">Roseiterribacter gracilis</name>
    <dbReference type="NCBI Taxonomy" id="2812848"/>
    <lineage>
        <taxon>Bacteria</taxon>
        <taxon>Pseudomonadati</taxon>
        <taxon>Pseudomonadota</taxon>
        <taxon>Alphaproteobacteria</taxon>
        <taxon>Rhodospirillales</taxon>
        <taxon>Roseiterribacteraceae</taxon>
        <taxon>Roseiterribacter</taxon>
    </lineage>
</organism>
<gene>
    <name evidence="1" type="ORF">TMPK1_21320</name>
</gene>
<reference evidence="1" key="1">
    <citation type="submission" date="2021-02" db="EMBL/GenBank/DDBJ databases">
        <title>Genome sequence of Rhodospirillales sp. strain TMPK1 isolated from soil.</title>
        <authorList>
            <person name="Nakai R."/>
            <person name="Kusada H."/>
            <person name="Tamaki H."/>
        </authorList>
    </citation>
    <scope>NUCLEOTIDE SEQUENCE</scope>
    <source>
        <strain evidence="1">TMPK1</strain>
    </source>
</reference>
<evidence type="ECO:0000313" key="2">
    <source>
        <dbReference type="Proteomes" id="UP000681075"/>
    </source>
</evidence>
<proteinExistence type="predicted"/>
<dbReference type="Proteomes" id="UP000681075">
    <property type="component" value="Unassembled WGS sequence"/>
</dbReference>
<dbReference type="AlphaFoldDB" id="A0A8S8XFI4"/>
<sequence>MAECLNHHDATNATLHHGTEPGAEIDAIAASVLDCAFAVHRAFGPGLRESAYEQCLCLGLADRRLRFERQKALSITYLGQSIPNALRPDLIVEGVLVVEVKAVESLLPVHQAQIRTYLRLANLRLGLLINFNVPLLKNGVRRVLL</sequence>
<keyword evidence="2" id="KW-1185">Reference proteome</keyword>
<evidence type="ECO:0008006" key="3">
    <source>
        <dbReference type="Google" id="ProtNLM"/>
    </source>
</evidence>
<dbReference type="InterPro" id="IPR026350">
    <property type="entry name" value="GxxExxY"/>
</dbReference>
<comment type="caution">
    <text evidence="1">The sequence shown here is derived from an EMBL/GenBank/DDBJ whole genome shotgun (WGS) entry which is preliminary data.</text>
</comment>
<dbReference type="Pfam" id="PF13366">
    <property type="entry name" value="PDDEXK_3"/>
    <property type="match status" value="1"/>
</dbReference>